<proteinExistence type="predicted"/>
<dbReference type="InterPro" id="IPR001881">
    <property type="entry name" value="EGF-like_Ca-bd_dom"/>
</dbReference>
<dbReference type="FunFam" id="2.10.25.10:FF:000038">
    <property type="entry name" value="Fibrillin 2"/>
    <property type="match status" value="1"/>
</dbReference>
<dbReference type="AlphaFoldDB" id="A0A085MES7"/>
<dbReference type="Proteomes" id="UP000030764">
    <property type="component" value="Unassembled WGS sequence"/>
</dbReference>
<dbReference type="SMART" id="SM00181">
    <property type="entry name" value="EGF"/>
    <property type="match status" value="2"/>
</dbReference>
<evidence type="ECO:0000259" key="9">
    <source>
        <dbReference type="PROSITE" id="PS51220"/>
    </source>
</evidence>
<keyword evidence="4" id="KW-1015">Disulfide bond</keyword>
<sequence>MLVFEGKRGAFVSKDAEERFTFMEKSSLLLPELIDELDGALSSQIYRSSPLGLLVFTSPGLFHRPVNASMESRALLRITTTCLWLVICGLSLSRGSRIKIFDHVPTASSNYRSRRQVPSEINIQVTAPLFTARMFDFGPSEGDTALPTTAREVTVPILLQSPIQFYAKQYDRAYIHSNGGITFTSANPSASSRGSVLLGKYSLIAPFWNRNDLLKGGNVYYREVTEGRLTERAKSEVLYQYERSITISSVLVVTWHLMQPADGEKLPDDSTNTFQAVLIKAGNETFANFIYKSIGWTQGAEAGFCSDAEGKHFALPTSGTDDVKFLKEYGNTGIPGEWMFQIDWHRVVRCKAGVKGDTCDTECSGTEWGEDCEHCCFCKQGRCNAITGECQGDECQECWHNAPYCNTYNSSCTPNLTLRCPANAVSVVTYDKCGQPTVSCHCLAGYKGDGNTCTDMDECKADHECDRNAECVNVPGSYFCQCRSGYFGNGTFCTKIAKTEATETSEVVTTTDSGISTSVVMAQPMGFTEERELLPRRINSHVSYALKQPMVIFGKHCEKLTVSSNGLVTVNGVLPVSAKDSLEIAGVHGFAPYYSLIDLGKSPGSVSVQETSSAEMLTEASLMIARHYPSLDFMAHSIVLIAYENVSSPHVPDLSNTFLLVLINGKNAKGEQMTFVDFVYEEMNWSEGAEACIISSKQNEAIRLPGSGTDGVRLLSHLSNIKEPGQWLFRVDQENVQFCSSANMKPPYCEAAEEVTEAVPSTSTEVQLETRKISVSSTIVPGTTNAEINTNTANTLLIHPSVLRVQLVTQSTTRRTDVPTTSASQESVSLAFQTRKYTTQSVVSHEETSRRSGAEHSPTASHWPLLTQSFKKATTAIPKITRPIAPLGIPSSREPVYPKKKPVSEFSSSTGFVRVDDDEDSLDSSSQLAIIIPAAIVGIWLLLLSTIGLAVCFRRKLNKRRFRRTYEANFQFQPIGAGSLASGKRGIVMVPSRASYESVLTDYSSSSDRKHPLREYAYNKKPLQMNSNGHPVSHRNNGAFNYFNQSYYNSQPEVTYTEKL</sequence>
<protein>
    <recommendedName>
        <fullName evidence="12">EGF-like domain-containing protein</fullName>
    </recommendedName>
</protein>
<dbReference type="PANTHER" id="PTHR13802:SF64">
    <property type="entry name" value="DENDRITE EXTENSION DEFECTIVE PROTEIN 1"/>
    <property type="match status" value="1"/>
</dbReference>
<dbReference type="PANTHER" id="PTHR13802">
    <property type="entry name" value="MUCIN 4-RELATED"/>
    <property type="match status" value="1"/>
</dbReference>
<keyword evidence="7" id="KW-1133">Transmembrane helix</keyword>
<accession>A0A085MES7</accession>
<dbReference type="SMART" id="SM00179">
    <property type="entry name" value="EGF_CA"/>
    <property type="match status" value="1"/>
</dbReference>
<feature type="compositionally biased region" description="Basic and acidic residues" evidence="6">
    <location>
        <begin position="844"/>
        <end position="854"/>
    </location>
</feature>
<keyword evidence="1 5" id="KW-0245">EGF-like domain</keyword>
<dbReference type="InterPro" id="IPR051495">
    <property type="entry name" value="Epithelial_Barrier/Signaling"/>
</dbReference>
<keyword evidence="7" id="KW-0812">Transmembrane</keyword>
<dbReference type="SMART" id="SM00539">
    <property type="entry name" value="NIDO"/>
    <property type="match status" value="2"/>
</dbReference>
<organism evidence="10 11">
    <name type="scientific">Trichuris suis</name>
    <name type="common">pig whipworm</name>
    <dbReference type="NCBI Taxonomy" id="68888"/>
    <lineage>
        <taxon>Eukaryota</taxon>
        <taxon>Metazoa</taxon>
        <taxon>Ecdysozoa</taxon>
        <taxon>Nematoda</taxon>
        <taxon>Enoplea</taxon>
        <taxon>Dorylaimia</taxon>
        <taxon>Trichinellida</taxon>
        <taxon>Trichuridae</taxon>
        <taxon>Trichuris</taxon>
    </lineage>
</organism>
<dbReference type="CDD" id="cd00054">
    <property type="entry name" value="EGF_CA"/>
    <property type="match status" value="1"/>
</dbReference>
<dbReference type="InterPro" id="IPR018097">
    <property type="entry name" value="EGF_Ca-bd_CS"/>
</dbReference>
<dbReference type="GO" id="GO:0005509">
    <property type="term" value="F:calcium ion binding"/>
    <property type="evidence" value="ECO:0007669"/>
    <property type="project" value="InterPro"/>
</dbReference>
<gene>
    <name evidence="10" type="ORF">M513_03471</name>
</gene>
<dbReference type="InterPro" id="IPR000742">
    <property type="entry name" value="EGF"/>
</dbReference>
<feature type="region of interest" description="Disordered" evidence="6">
    <location>
        <begin position="841"/>
        <end position="860"/>
    </location>
</feature>
<dbReference type="InterPro" id="IPR000152">
    <property type="entry name" value="EGF-type_Asp/Asn_hydroxyl_site"/>
</dbReference>
<dbReference type="PROSITE" id="PS51220">
    <property type="entry name" value="NIDO"/>
    <property type="match status" value="2"/>
</dbReference>
<feature type="transmembrane region" description="Helical" evidence="7">
    <location>
        <begin position="928"/>
        <end position="953"/>
    </location>
</feature>
<feature type="domain" description="NIDO" evidence="9">
    <location>
        <begin position="592"/>
        <end position="734"/>
    </location>
</feature>
<name>A0A085MES7_9BILA</name>
<keyword evidence="3" id="KW-0677">Repeat</keyword>
<dbReference type="Pfam" id="PF12947">
    <property type="entry name" value="EGF_3"/>
    <property type="match status" value="1"/>
</dbReference>
<keyword evidence="7" id="KW-0472">Membrane</keyword>
<keyword evidence="11" id="KW-1185">Reference proteome</keyword>
<evidence type="ECO:0000256" key="7">
    <source>
        <dbReference type="SAM" id="Phobius"/>
    </source>
</evidence>
<evidence type="ECO:0000256" key="4">
    <source>
        <dbReference type="ARBA" id="ARBA00023157"/>
    </source>
</evidence>
<dbReference type="SUPFAM" id="SSF57196">
    <property type="entry name" value="EGF/Laminin"/>
    <property type="match status" value="1"/>
</dbReference>
<dbReference type="PROSITE" id="PS01186">
    <property type="entry name" value="EGF_2"/>
    <property type="match status" value="1"/>
</dbReference>
<dbReference type="PROSITE" id="PS50026">
    <property type="entry name" value="EGF_3"/>
    <property type="match status" value="1"/>
</dbReference>
<feature type="domain" description="EGF-like" evidence="8">
    <location>
        <begin position="455"/>
        <end position="494"/>
    </location>
</feature>
<evidence type="ECO:0000256" key="1">
    <source>
        <dbReference type="ARBA" id="ARBA00022536"/>
    </source>
</evidence>
<dbReference type="Gene3D" id="2.40.155.10">
    <property type="entry name" value="Green fluorescent protein"/>
    <property type="match status" value="1"/>
</dbReference>
<evidence type="ECO:0000259" key="8">
    <source>
        <dbReference type="PROSITE" id="PS50026"/>
    </source>
</evidence>
<dbReference type="PROSITE" id="PS00010">
    <property type="entry name" value="ASX_HYDROXYL"/>
    <property type="match status" value="1"/>
</dbReference>
<evidence type="ECO:0008006" key="12">
    <source>
        <dbReference type="Google" id="ProtNLM"/>
    </source>
</evidence>
<dbReference type="EMBL" id="KL363198">
    <property type="protein sequence ID" value="KFD55723.1"/>
    <property type="molecule type" value="Genomic_DNA"/>
</dbReference>
<dbReference type="GO" id="GO:0071944">
    <property type="term" value="C:cell periphery"/>
    <property type="evidence" value="ECO:0007669"/>
    <property type="project" value="UniProtKB-ARBA"/>
</dbReference>
<comment type="caution">
    <text evidence="5">Lacks conserved residue(s) required for the propagation of feature annotation.</text>
</comment>
<dbReference type="GO" id="GO:0007160">
    <property type="term" value="P:cell-matrix adhesion"/>
    <property type="evidence" value="ECO:0007669"/>
    <property type="project" value="InterPro"/>
</dbReference>
<evidence type="ECO:0000256" key="6">
    <source>
        <dbReference type="SAM" id="MobiDB-lite"/>
    </source>
</evidence>
<evidence type="ECO:0000256" key="5">
    <source>
        <dbReference type="PROSITE-ProRule" id="PRU00076"/>
    </source>
</evidence>
<dbReference type="PROSITE" id="PS01187">
    <property type="entry name" value="EGF_CA"/>
    <property type="match status" value="1"/>
</dbReference>
<evidence type="ECO:0000256" key="2">
    <source>
        <dbReference type="ARBA" id="ARBA00022729"/>
    </source>
</evidence>
<evidence type="ECO:0000313" key="11">
    <source>
        <dbReference type="Proteomes" id="UP000030764"/>
    </source>
</evidence>
<dbReference type="InterPro" id="IPR003886">
    <property type="entry name" value="NIDO_dom"/>
</dbReference>
<dbReference type="InterPro" id="IPR024731">
    <property type="entry name" value="NELL2-like_EGF"/>
</dbReference>
<dbReference type="Pfam" id="PF06119">
    <property type="entry name" value="NIDO"/>
    <property type="match status" value="2"/>
</dbReference>
<reference evidence="10 11" key="1">
    <citation type="journal article" date="2014" name="Nat. Genet.">
        <title>Genome and transcriptome of the porcine whipworm Trichuris suis.</title>
        <authorList>
            <person name="Jex A.R."/>
            <person name="Nejsum P."/>
            <person name="Schwarz E.M."/>
            <person name="Hu L."/>
            <person name="Young N.D."/>
            <person name="Hall R.S."/>
            <person name="Korhonen P.K."/>
            <person name="Liao S."/>
            <person name="Thamsborg S."/>
            <person name="Xia J."/>
            <person name="Xu P."/>
            <person name="Wang S."/>
            <person name="Scheerlinck J.P."/>
            <person name="Hofmann A."/>
            <person name="Sternberg P.W."/>
            <person name="Wang J."/>
            <person name="Gasser R.B."/>
        </authorList>
    </citation>
    <scope>NUCLEOTIDE SEQUENCE [LARGE SCALE GENOMIC DNA]</scope>
    <source>
        <strain evidence="10">DCEP-RM93M</strain>
    </source>
</reference>
<feature type="domain" description="NIDO" evidence="9">
    <location>
        <begin position="206"/>
        <end position="345"/>
    </location>
</feature>
<keyword evidence="2" id="KW-0732">Signal</keyword>
<evidence type="ECO:0000313" key="10">
    <source>
        <dbReference type="EMBL" id="KFD55723.1"/>
    </source>
</evidence>
<dbReference type="InterPro" id="IPR009017">
    <property type="entry name" value="GFP"/>
</dbReference>
<evidence type="ECO:0000256" key="3">
    <source>
        <dbReference type="ARBA" id="ARBA00022737"/>
    </source>
</evidence>